<comment type="caution">
    <text evidence="4">The sequence shown here is derived from an EMBL/GenBank/DDBJ whole genome shotgun (WGS) entry which is preliminary data.</text>
</comment>
<evidence type="ECO:0000313" key="4">
    <source>
        <dbReference type="EMBL" id="KAB1649200.1"/>
    </source>
</evidence>
<reference evidence="4 5" key="1">
    <citation type="submission" date="2019-09" db="EMBL/GenBank/DDBJ databases">
        <title>Phylogeny of genus Pseudoclavibacter and closely related genus.</title>
        <authorList>
            <person name="Li Y."/>
        </authorList>
    </citation>
    <scope>NUCLEOTIDE SEQUENCE [LARGE SCALE GENOMIC DNA]</scope>
    <source>
        <strain evidence="4 5">EGI 60007</strain>
    </source>
</reference>
<dbReference type="EMBL" id="WBJY01000001">
    <property type="protein sequence ID" value="KAB1649200.1"/>
    <property type="molecule type" value="Genomic_DNA"/>
</dbReference>
<evidence type="ECO:0000313" key="5">
    <source>
        <dbReference type="Proteomes" id="UP000431744"/>
    </source>
</evidence>
<dbReference type="PROSITE" id="PS50977">
    <property type="entry name" value="HTH_TETR_2"/>
    <property type="match status" value="1"/>
</dbReference>
<dbReference type="AlphaFoldDB" id="A0A6H9WSA1"/>
<organism evidence="4 5">
    <name type="scientific">Pseudoclavibacter endophyticus</name>
    <dbReference type="NCBI Taxonomy" id="1778590"/>
    <lineage>
        <taxon>Bacteria</taxon>
        <taxon>Bacillati</taxon>
        <taxon>Actinomycetota</taxon>
        <taxon>Actinomycetes</taxon>
        <taxon>Micrococcales</taxon>
        <taxon>Microbacteriaceae</taxon>
        <taxon>Pseudoclavibacter</taxon>
    </lineage>
</organism>
<proteinExistence type="predicted"/>
<protein>
    <submittedName>
        <fullName evidence="4">TetR/AcrR family transcriptional regulator</fullName>
    </submittedName>
</protein>
<name>A0A6H9WSA1_9MICO</name>
<keyword evidence="5" id="KW-1185">Reference proteome</keyword>
<evidence type="ECO:0000256" key="2">
    <source>
        <dbReference type="PROSITE-ProRule" id="PRU00335"/>
    </source>
</evidence>
<accession>A0A6H9WSA1</accession>
<evidence type="ECO:0000259" key="3">
    <source>
        <dbReference type="PROSITE" id="PS50977"/>
    </source>
</evidence>
<feature type="DNA-binding region" description="H-T-H motif" evidence="2">
    <location>
        <begin position="65"/>
        <end position="84"/>
    </location>
</feature>
<evidence type="ECO:0000256" key="1">
    <source>
        <dbReference type="ARBA" id="ARBA00023125"/>
    </source>
</evidence>
<dbReference type="Gene3D" id="1.10.357.10">
    <property type="entry name" value="Tetracycline Repressor, domain 2"/>
    <property type="match status" value="1"/>
</dbReference>
<dbReference type="InterPro" id="IPR001647">
    <property type="entry name" value="HTH_TetR"/>
</dbReference>
<keyword evidence="1 2" id="KW-0238">DNA-binding</keyword>
<dbReference type="Proteomes" id="UP000431744">
    <property type="component" value="Unassembled WGS sequence"/>
</dbReference>
<gene>
    <name evidence="4" type="ORF">F8O04_02665</name>
</gene>
<dbReference type="OrthoDB" id="5242433at2"/>
<dbReference type="InterPro" id="IPR009057">
    <property type="entry name" value="Homeodomain-like_sf"/>
</dbReference>
<dbReference type="SUPFAM" id="SSF46689">
    <property type="entry name" value="Homeodomain-like"/>
    <property type="match status" value="1"/>
</dbReference>
<sequence>MIVYIVRPSQREGVGRIDPALRGATEGAEAGKEARMARISASDRRTTLVAATVRLIAREGLAASSTRAIAAEADMPLSTLHYVFESREQLIELAVRNIAADFRMRLDLDAIDFSSVESSIRTAFGQRLHYAREHRDMTLAAYEVHAYAARTHELAGLGVARWSEDLLFIRFLLDLLQVRTRVRLTIDSEVLASMLLVTIEGIMFTWVKTNDDRAVWLGVDAIVTLIESNLEPLADGEEPSTELMGSRLVEELFSGDDSLGAAGGLQREPTE</sequence>
<dbReference type="Pfam" id="PF00440">
    <property type="entry name" value="TetR_N"/>
    <property type="match status" value="1"/>
</dbReference>
<dbReference type="GO" id="GO:0003677">
    <property type="term" value="F:DNA binding"/>
    <property type="evidence" value="ECO:0007669"/>
    <property type="project" value="UniProtKB-UniRule"/>
</dbReference>
<feature type="domain" description="HTH tetR-type" evidence="3">
    <location>
        <begin position="42"/>
        <end position="102"/>
    </location>
</feature>